<dbReference type="Proteomes" id="UP000677913">
    <property type="component" value="Unassembled WGS sequence"/>
</dbReference>
<name>A0A8J7WJN4_9ACTN</name>
<organism evidence="4 5">
    <name type="scientific">Actinocrinis puniceicyclus</name>
    <dbReference type="NCBI Taxonomy" id="977794"/>
    <lineage>
        <taxon>Bacteria</taxon>
        <taxon>Bacillati</taxon>
        <taxon>Actinomycetota</taxon>
        <taxon>Actinomycetes</taxon>
        <taxon>Catenulisporales</taxon>
        <taxon>Actinospicaceae</taxon>
        <taxon>Actinocrinis</taxon>
    </lineage>
</organism>
<dbReference type="GO" id="GO:0008237">
    <property type="term" value="F:metallopeptidase activity"/>
    <property type="evidence" value="ECO:0007669"/>
    <property type="project" value="UniProtKB-KW"/>
</dbReference>
<evidence type="ECO:0000256" key="2">
    <source>
        <dbReference type="SAM" id="Phobius"/>
    </source>
</evidence>
<keyword evidence="4" id="KW-0482">Metalloprotease</keyword>
<dbReference type="AlphaFoldDB" id="A0A8J7WJN4"/>
<dbReference type="Pfam" id="PF02517">
    <property type="entry name" value="Rce1-like"/>
    <property type="match status" value="1"/>
</dbReference>
<feature type="transmembrane region" description="Helical" evidence="2">
    <location>
        <begin position="132"/>
        <end position="150"/>
    </location>
</feature>
<feature type="region of interest" description="Disordered" evidence="1">
    <location>
        <begin position="238"/>
        <end position="258"/>
    </location>
</feature>
<evidence type="ECO:0000259" key="3">
    <source>
        <dbReference type="Pfam" id="PF02517"/>
    </source>
</evidence>
<feature type="transmembrane region" description="Helical" evidence="2">
    <location>
        <begin position="170"/>
        <end position="190"/>
    </location>
</feature>
<dbReference type="InterPro" id="IPR003675">
    <property type="entry name" value="Rce1/LyrA-like_dom"/>
</dbReference>
<gene>
    <name evidence="4" type="ORF">KGA66_10490</name>
</gene>
<proteinExistence type="predicted"/>
<keyword evidence="2" id="KW-1133">Transmembrane helix</keyword>
<feature type="transmembrane region" description="Helical" evidence="2">
    <location>
        <begin position="202"/>
        <end position="224"/>
    </location>
</feature>
<evidence type="ECO:0000313" key="5">
    <source>
        <dbReference type="Proteomes" id="UP000677913"/>
    </source>
</evidence>
<accession>A0A8J7WJN4</accession>
<sequence length="258" mass="26513">MSVPVYVLWCCVAVASWLALYRLPFADASRRRRMALWLADRSGSRPDAAFAVFATALYLGLGLAVLFALAAAAHLSVHRLVGAPTASDALTLLLALFGTSSLNILCISMLYRARPIVDVPGEIARIRWIASILSLPGSARWAVPAAAAVVEELVFRGAVFVGLGARGGGFALACAVSTAIFTIGQIVLVSTPVQAFVMGTSGLTLGLVGCLLVAATGSILPAVVLHASFAGFYTTVSTGSARGGSGARPTGPPRGAFP</sequence>
<keyword evidence="2" id="KW-0812">Transmembrane</keyword>
<comment type="caution">
    <text evidence="4">The sequence shown here is derived from an EMBL/GenBank/DDBJ whole genome shotgun (WGS) entry which is preliminary data.</text>
</comment>
<keyword evidence="4" id="KW-0378">Hydrolase</keyword>
<protein>
    <submittedName>
        <fullName evidence="4">CPBP family intramembrane metalloprotease</fullName>
    </submittedName>
</protein>
<dbReference type="RefSeq" id="WP_211467215.1">
    <property type="nucleotide sequence ID" value="NZ_JAGSXH010000027.1"/>
</dbReference>
<dbReference type="GO" id="GO:0080120">
    <property type="term" value="P:CAAX-box protein maturation"/>
    <property type="evidence" value="ECO:0007669"/>
    <property type="project" value="UniProtKB-ARBA"/>
</dbReference>
<dbReference type="EMBL" id="JAGSXH010000027">
    <property type="protein sequence ID" value="MBS2963476.1"/>
    <property type="molecule type" value="Genomic_DNA"/>
</dbReference>
<dbReference type="GO" id="GO:0004175">
    <property type="term" value="F:endopeptidase activity"/>
    <property type="evidence" value="ECO:0007669"/>
    <property type="project" value="UniProtKB-ARBA"/>
</dbReference>
<keyword evidence="4" id="KW-0645">Protease</keyword>
<feature type="transmembrane region" description="Helical" evidence="2">
    <location>
        <begin position="89"/>
        <end position="111"/>
    </location>
</feature>
<evidence type="ECO:0000313" key="4">
    <source>
        <dbReference type="EMBL" id="MBS2963476.1"/>
    </source>
</evidence>
<feature type="domain" description="CAAX prenyl protease 2/Lysostaphin resistance protein A-like" evidence="3">
    <location>
        <begin position="144"/>
        <end position="229"/>
    </location>
</feature>
<feature type="compositionally biased region" description="Low complexity" evidence="1">
    <location>
        <begin position="247"/>
        <end position="258"/>
    </location>
</feature>
<reference evidence="4" key="1">
    <citation type="submission" date="2021-04" db="EMBL/GenBank/DDBJ databases">
        <title>Genome based classification of Actinospica acidithermotolerans sp. nov., an actinobacterium isolated from an Indonesian hot spring.</title>
        <authorList>
            <person name="Kusuma A.B."/>
            <person name="Putra K.E."/>
            <person name="Nafisah S."/>
            <person name="Loh J."/>
            <person name="Nouioui I."/>
            <person name="Goodfellow M."/>
        </authorList>
    </citation>
    <scope>NUCLEOTIDE SEQUENCE</scope>
    <source>
        <strain evidence="4">DSM 45618</strain>
    </source>
</reference>
<evidence type="ECO:0000256" key="1">
    <source>
        <dbReference type="SAM" id="MobiDB-lite"/>
    </source>
</evidence>
<keyword evidence="5" id="KW-1185">Reference proteome</keyword>
<feature type="transmembrane region" description="Helical" evidence="2">
    <location>
        <begin position="6"/>
        <end position="27"/>
    </location>
</feature>
<feature type="transmembrane region" description="Helical" evidence="2">
    <location>
        <begin position="48"/>
        <end position="77"/>
    </location>
</feature>
<keyword evidence="2" id="KW-0472">Membrane</keyword>